<comment type="caution">
    <text evidence="2">The sequence shown here is derived from an EMBL/GenBank/DDBJ whole genome shotgun (WGS) entry which is preliminary data.</text>
</comment>
<dbReference type="EMBL" id="CAJNNW010003250">
    <property type="protein sequence ID" value="CAE8645208.1"/>
    <property type="molecule type" value="Genomic_DNA"/>
</dbReference>
<dbReference type="SUPFAM" id="SSF50891">
    <property type="entry name" value="Cyclophilin-like"/>
    <property type="match status" value="1"/>
</dbReference>
<dbReference type="Gene3D" id="2.40.100.10">
    <property type="entry name" value="Cyclophilin-like"/>
    <property type="match status" value="1"/>
</dbReference>
<protein>
    <submittedName>
        <fullName evidence="2">Uncharacterized protein</fullName>
    </submittedName>
</protein>
<name>A0A813I576_POLGL</name>
<evidence type="ECO:0000313" key="1">
    <source>
        <dbReference type="EMBL" id="CAE8611880.1"/>
    </source>
</evidence>
<proteinExistence type="predicted"/>
<dbReference type="OrthoDB" id="416878at2759"/>
<keyword evidence="4" id="KW-1185">Reference proteome</keyword>
<evidence type="ECO:0000313" key="4">
    <source>
        <dbReference type="Proteomes" id="UP000654075"/>
    </source>
</evidence>
<feature type="non-terminal residue" evidence="2">
    <location>
        <position position="129"/>
    </location>
</feature>
<gene>
    <name evidence="1" type="ORF">PGLA1383_LOCUS29681</name>
    <name evidence="2" type="ORF">PGLA2088_LOCUS3712</name>
</gene>
<dbReference type="Proteomes" id="UP000654075">
    <property type="component" value="Unassembled WGS sequence"/>
</dbReference>
<accession>A0A813I576</accession>
<dbReference type="Proteomes" id="UP000626109">
    <property type="component" value="Unassembled WGS sequence"/>
</dbReference>
<dbReference type="AlphaFoldDB" id="A0A813I576"/>
<sequence>FGRVVGGLQLLEVLNGWETDSKDKPTKEIRLIRTEVFKNPFKEALAEAAKPKDEKVIDPVATWFSNRRDPMVEHKNRTSGTVGKYLEEALPLMPGEKRKAKDLPAEEVEYANVTQKSKKVRTSFDFSKW</sequence>
<organism evidence="2 3">
    <name type="scientific">Polarella glacialis</name>
    <name type="common">Dinoflagellate</name>
    <dbReference type="NCBI Taxonomy" id="89957"/>
    <lineage>
        <taxon>Eukaryota</taxon>
        <taxon>Sar</taxon>
        <taxon>Alveolata</taxon>
        <taxon>Dinophyceae</taxon>
        <taxon>Suessiales</taxon>
        <taxon>Suessiaceae</taxon>
        <taxon>Polarella</taxon>
    </lineage>
</organism>
<dbReference type="EMBL" id="CAJNNV010025055">
    <property type="protein sequence ID" value="CAE8611880.1"/>
    <property type="molecule type" value="Genomic_DNA"/>
</dbReference>
<reference evidence="2" key="1">
    <citation type="submission" date="2021-02" db="EMBL/GenBank/DDBJ databases">
        <authorList>
            <person name="Dougan E. K."/>
            <person name="Rhodes N."/>
            <person name="Thang M."/>
            <person name="Chan C."/>
        </authorList>
    </citation>
    <scope>NUCLEOTIDE SEQUENCE</scope>
</reference>
<evidence type="ECO:0000313" key="2">
    <source>
        <dbReference type="EMBL" id="CAE8645208.1"/>
    </source>
</evidence>
<dbReference type="InterPro" id="IPR029000">
    <property type="entry name" value="Cyclophilin-like_dom_sf"/>
</dbReference>
<evidence type="ECO:0000313" key="3">
    <source>
        <dbReference type="Proteomes" id="UP000626109"/>
    </source>
</evidence>